<dbReference type="Pfam" id="PF00775">
    <property type="entry name" value="Dioxygenase_C"/>
    <property type="match status" value="1"/>
</dbReference>
<gene>
    <name evidence="5" type="ORF">HH304_08995</name>
</gene>
<comment type="caution">
    <text evidence="5">The sequence shown here is derived from an EMBL/GenBank/DDBJ whole genome shotgun (WGS) entry which is preliminary data.</text>
</comment>
<dbReference type="PANTHER" id="PTHR33711">
    <property type="entry name" value="DIOXYGENASE, PUTATIVE (AFU_ORTHOLOGUE AFUA_2G02910)-RELATED"/>
    <property type="match status" value="1"/>
</dbReference>
<dbReference type="InterPro" id="IPR050770">
    <property type="entry name" value="Intradiol_RC_Dioxygenase"/>
</dbReference>
<dbReference type="Gene3D" id="2.60.130.10">
    <property type="entry name" value="Aromatic compound dioxygenase"/>
    <property type="match status" value="1"/>
</dbReference>
<evidence type="ECO:0000313" key="6">
    <source>
        <dbReference type="Proteomes" id="UP000559010"/>
    </source>
</evidence>
<evidence type="ECO:0000256" key="2">
    <source>
        <dbReference type="ARBA" id="ARBA00022964"/>
    </source>
</evidence>
<keyword evidence="6" id="KW-1185">Reference proteome</keyword>
<name>A0A848J235_9BACT</name>
<proteinExistence type="inferred from homology"/>
<protein>
    <submittedName>
        <fullName evidence="5">Intradiol ring-cleavage dioxygenase</fullName>
    </submittedName>
</protein>
<organism evidence="5 6">
    <name type="scientific">Marinigracilibium pacificum</name>
    <dbReference type="NCBI Taxonomy" id="2729599"/>
    <lineage>
        <taxon>Bacteria</taxon>
        <taxon>Pseudomonadati</taxon>
        <taxon>Bacteroidota</taxon>
        <taxon>Cytophagia</taxon>
        <taxon>Cytophagales</taxon>
        <taxon>Flammeovirgaceae</taxon>
        <taxon>Marinigracilibium</taxon>
    </lineage>
</organism>
<sequence length="195" mass="21818">MACNAQEGSTDIEYQLIGRCEGCEAVLEFESPVNSVDTLPGFNNNGARIKVSGTVYMSDGITPAPEVILYLYQTNIEGIYKALPESKGWEKRHGYIRGWVKADSNRKYEFYTSKPGVYPSRTEPAHIHVIILEPNGNYYWVDSYYFQGDTLLTRDELEPKNPRGGTSGILKLKETDSGLLIGTRDFILGKNVSGY</sequence>
<accession>A0A848J235</accession>
<dbReference type="GO" id="GO:0016702">
    <property type="term" value="F:oxidoreductase activity, acting on single donors with incorporation of molecular oxygen, incorporation of two atoms of oxygen"/>
    <property type="evidence" value="ECO:0007669"/>
    <property type="project" value="InterPro"/>
</dbReference>
<reference evidence="5 6" key="1">
    <citation type="submission" date="2020-04" db="EMBL/GenBank/DDBJ databases">
        <title>Flammeovirgaceae bacterium KN852 isolated from deep sea.</title>
        <authorList>
            <person name="Zhang D.-C."/>
        </authorList>
    </citation>
    <scope>NUCLEOTIDE SEQUENCE [LARGE SCALE GENOMIC DNA]</scope>
    <source>
        <strain evidence="5 6">KN852</strain>
    </source>
</reference>
<dbReference type="InterPro" id="IPR015889">
    <property type="entry name" value="Intradiol_dOase_core"/>
</dbReference>
<keyword evidence="2 5" id="KW-0223">Dioxygenase</keyword>
<dbReference type="Proteomes" id="UP000559010">
    <property type="component" value="Unassembled WGS sequence"/>
</dbReference>
<evidence type="ECO:0000313" key="5">
    <source>
        <dbReference type="EMBL" id="NMM48534.1"/>
    </source>
</evidence>
<evidence type="ECO:0000259" key="4">
    <source>
        <dbReference type="Pfam" id="PF00775"/>
    </source>
</evidence>
<keyword evidence="3" id="KW-0560">Oxidoreductase</keyword>
<comment type="similarity">
    <text evidence="1">Belongs to the intradiol ring-cleavage dioxygenase family.</text>
</comment>
<dbReference type="InterPro" id="IPR000627">
    <property type="entry name" value="Intradiol_dOase_C"/>
</dbReference>
<dbReference type="PANTHER" id="PTHR33711:SF10">
    <property type="entry name" value="INTRADIOL RING-CLEAVAGE DIOXYGENASES DOMAIN-CONTAINING PROTEIN"/>
    <property type="match status" value="1"/>
</dbReference>
<dbReference type="AlphaFoldDB" id="A0A848J235"/>
<dbReference type="SUPFAM" id="SSF49482">
    <property type="entry name" value="Aromatic compound dioxygenase"/>
    <property type="match status" value="1"/>
</dbReference>
<dbReference type="EMBL" id="JABBNU010000005">
    <property type="protein sequence ID" value="NMM48534.1"/>
    <property type="molecule type" value="Genomic_DNA"/>
</dbReference>
<feature type="domain" description="Intradiol ring-cleavage dioxygenases" evidence="4">
    <location>
        <begin position="43"/>
        <end position="156"/>
    </location>
</feature>
<evidence type="ECO:0000256" key="3">
    <source>
        <dbReference type="ARBA" id="ARBA00023002"/>
    </source>
</evidence>
<evidence type="ECO:0000256" key="1">
    <source>
        <dbReference type="ARBA" id="ARBA00007825"/>
    </source>
</evidence>
<dbReference type="GO" id="GO:0008199">
    <property type="term" value="F:ferric iron binding"/>
    <property type="evidence" value="ECO:0007669"/>
    <property type="project" value="InterPro"/>
</dbReference>